<proteinExistence type="predicted"/>
<dbReference type="CDD" id="cd00303">
    <property type="entry name" value="retropepsin_like"/>
    <property type="match status" value="1"/>
</dbReference>
<dbReference type="SUPFAM" id="SSF50630">
    <property type="entry name" value="Acid proteases"/>
    <property type="match status" value="1"/>
</dbReference>
<feature type="compositionally biased region" description="Basic and acidic residues" evidence="1">
    <location>
        <begin position="343"/>
        <end position="361"/>
    </location>
</feature>
<dbReference type="OrthoDB" id="3048530at2759"/>
<evidence type="ECO:0000313" key="2">
    <source>
        <dbReference type="EMBL" id="KAF7289014.1"/>
    </source>
</evidence>
<reference evidence="2" key="1">
    <citation type="submission" date="2020-05" db="EMBL/GenBank/DDBJ databases">
        <title>Mycena genomes resolve the evolution of fungal bioluminescence.</title>
        <authorList>
            <person name="Tsai I.J."/>
        </authorList>
    </citation>
    <scope>NUCLEOTIDE SEQUENCE</scope>
    <source>
        <strain evidence="2">110903Hualien_Pintung</strain>
    </source>
</reference>
<name>A0A8H6VUS8_MYCCL</name>
<protein>
    <submittedName>
        <fullName evidence="2">Uncharacterized protein</fullName>
    </submittedName>
</protein>
<comment type="caution">
    <text evidence="2">The sequence shown here is derived from an EMBL/GenBank/DDBJ whole genome shotgun (WGS) entry which is preliminary data.</text>
</comment>
<feature type="region of interest" description="Disordered" evidence="1">
    <location>
        <begin position="38"/>
        <end position="68"/>
    </location>
</feature>
<gene>
    <name evidence="2" type="ORF">HMN09_01349300</name>
</gene>
<dbReference type="AlphaFoldDB" id="A0A8H6VUS8"/>
<evidence type="ECO:0000313" key="3">
    <source>
        <dbReference type="Proteomes" id="UP000613580"/>
    </source>
</evidence>
<feature type="region of interest" description="Disordered" evidence="1">
    <location>
        <begin position="340"/>
        <end position="378"/>
    </location>
</feature>
<evidence type="ECO:0000256" key="1">
    <source>
        <dbReference type="SAM" id="MobiDB-lite"/>
    </source>
</evidence>
<dbReference type="EMBL" id="JACAZE010000030">
    <property type="protein sequence ID" value="KAF7289014.1"/>
    <property type="molecule type" value="Genomic_DNA"/>
</dbReference>
<feature type="compositionally biased region" description="Basic and acidic residues" evidence="1">
    <location>
        <begin position="58"/>
        <end position="67"/>
    </location>
</feature>
<feature type="region of interest" description="Disordered" evidence="1">
    <location>
        <begin position="1"/>
        <end position="23"/>
    </location>
</feature>
<dbReference type="InterPro" id="IPR021109">
    <property type="entry name" value="Peptidase_aspartic_dom_sf"/>
</dbReference>
<dbReference type="Gene3D" id="2.40.70.10">
    <property type="entry name" value="Acid Proteases"/>
    <property type="match status" value="1"/>
</dbReference>
<dbReference type="Proteomes" id="UP000613580">
    <property type="component" value="Unassembled WGS sequence"/>
</dbReference>
<keyword evidence="3" id="KW-1185">Reference proteome</keyword>
<accession>A0A8H6VUS8</accession>
<sequence length="378" mass="42085">MVKPKRKKGKGTEGMDEDVVVEPKKAAARELPYRFVQIGGGGARTQPAPSTGAKAKPARREEEESGKGYKLRAPIQREGLTEEVLERINDTEVTIRLGDLLGLSKDLREGERLRLTRVRQPVDVKDAPELVLKAEEKSGVQETQNAKQVRFEFDVARDGMNMEELPDVGGAFVVSTGEEGLKAGSLIGQDPYLQYLEGLGDDEEAKPIYVARDSVPLRVTFPYINAKGPVECVLDSGSQIVSMAFEQAQECGLVWDPNINIYMQSANGQLEKSMGLAKNVPFRWGELQLYLQVHVIRDPAYKVLLGRPFDVLTKSRTDHDEGRQILTLTDPNTGRAWTVPTYDRSRDPSTEKTRNEGREAAETNTQSDFRKASRIWPG</sequence>
<organism evidence="2 3">
    <name type="scientific">Mycena chlorophos</name>
    <name type="common">Agaric fungus</name>
    <name type="synonym">Agaricus chlorophos</name>
    <dbReference type="NCBI Taxonomy" id="658473"/>
    <lineage>
        <taxon>Eukaryota</taxon>
        <taxon>Fungi</taxon>
        <taxon>Dikarya</taxon>
        <taxon>Basidiomycota</taxon>
        <taxon>Agaricomycotina</taxon>
        <taxon>Agaricomycetes</taxon>
        <taxon>Agaricomycetidae</taxon>
        <taxon>Agaricales</taxon>
        <taxon>Marasmiineae</taxon>
        <taxon>Mycenaceae</taxon>
        <taxon>Mycena</taxon>
    </lineage>
</organism>